<accession>A0ABM1E746</accession>
<dbReference type="RefSeq" id="XP_014668017.1">
    <property type="nucleotide sequence ID" value="XM_014812531.1"/>
</dbReference>
<name>A0ABM1E746_PRICU</name>
<dbReference type="InterPro" id="IPR031148">
    <property type="entry name" value="Plexin"/>
</dbReference>
<dbReference type="CDD" id="cd11236">
    <property type="entry name" value="Sema_plexin_like"/>
    <property type="match status" value="1"/>
</dbReference>
<evidence type="ECO:0000259" key="3">
    <source>
        <dbReference type="PROSITE" id="PS51004"/>
    </source>
</evidence>
<dbReference type="InterPro" id="IPR015943">
    <property type="entry name" value="WD40/YVTN_repeat-like_dom_sf"/>
</dbReference>
<dbReference type="Proteomes" id="UP000695022">
    <property type="component" value="Unplaced"/>
</dbReference>
<keyword evidence="2" id="KW-0732">Signal</keyword>
<keyword evidence="4" id="KW-1185">Reference proteome</keyword>
<proteinExistence type="predicted"/>
<organism evidence="4 5">
    <name type="scientific">Priapulus caudatus</name>
    <name type="common">Priapulid worm</name>
    <dbReference type="NCBI Taxonomy" id="37621"/>
    <lineage>
        <taxon>Eukaryota</taxon>
        <taxon>Metazoa</taxon>
        <taxon>Ecdysozoa</taxon>
        <taxon>Scalidophora</taxon>
        <taxon>Priapulida</taxon>
        <taxon>Priapulimorpha</taxon>
        <taxon>Priapulimorphida</taxon>
        <taxon>Priapulidae</taxon>
        <taxon>Priapulus</taxon>
    </lineage>
</organism>
<reference evidence="5" key="1">
    <citation type="submission" date="2025-08" db="UniProtKB">
        <authorList>
            <consortium name="RefSeq"/>
        </authorList>
    </citation>
    <scope>IDENTIFICATION</scope>
</reference>
<feature type="signal peptide" evidence="2">
    <location>
        <begin position="1"/>
        <end position="24"/>
    </location>
</feature>
<dbReference type="PROSITE" id="PS51004">
    <property type="entry name" value="SEMA"/>
    <property type="match status" value="1"/>
</dbReference>
<dbReference type="PANTHER" id="PTHR22625:SF70">
    <property type="entry name" value="PLEXIN A, ISOFORM A"/>
    <property type="match status" value="1"/>
</dbReference>
<evidence type="ECO:0000313" key="4">
    <source>
        <dbReference type="Proteomes" id="UP000695022"/>
    </source>
</evidence>
<dbReference type="PANTHER" id="PTHR22625">
    <property type="entry name" value="PLEXIN"/>
    <property type="match status" value="1"/>
</dbReference>
<dbReference type="GeneID" id="106809451"/>
<sequence length="545" mass="60435">MTTMTTVYIFFHLAALLCARPCVADVVVAETHDAAHTYNHATLDITTGHIFAGAKNRLYEFDADLSTLHEVTTGPKLDNVECAGQGACDEGKNKQLLDNFNKVLVIDYDRERVIVCGSLFQGVCEVRQQRNLSAVLYPRPGDTWKYLAANNETASTVAFLAPWHPNPEKNKVLVVGTSYTSFLIDNKLETPDYRGLVPAVSSRSLNDSNLFDFAYQSQFTKTSVSIPNKNLQSLYPIRYVYGFSSQGFSYILTVQRRDVDLQPTNPYISKVVRICDEDRKYYSFTEVPMSCGDYNLLQAAHVGRAGRHLAASFDAHYALNGSVTPRDDVLFAVFSRSRAAGGERETSVATEQSALCVYPLKYVRRVFMENTQSCFNGEFQAIGWIYGSPDAIPHCTSSGIPINDNYCGREDINIHLAGQIPIEGSPLLEYSNSHLTAVIAGQVHDITVAFLGTADGRLKKVTVDSATVANEFEELIVDVGSPVNPDLNFDLDEEHVYVMTKHKLSKVKVKDCDMYRHLPGVSGCKDPYCGWCSLENKCSPYSGVF</sequence>
<dbReference type="InterPro" id="IPR036352">
    <property type="entry name" value="Semap_dom_sf"/>
</dbReference>
<dbReference type="SMART" id="SM00630">
    <property type="entry name" value="Sema"/>
    <property type="match status" value="1"/>
</dbReference>
<gene>
    <name evidence="5" type="primary">LOC106809451</name>
</gene>
<comment type="caution">
    <text evidence="1">Lacks conserved residue(s) required for the propagation of feature annotation.</text>
</comment>
<dbReference type="SUPFAM" id="SSF101912">
    <property type="entry name" value="Sema domain"/>
    <property type="match status" value="1"/>
</dbReference>
<feature type="chain" id="PRO_5047472627" evidence="2">
    <location>
        <begin position="25"/>
        <end position="545"/>
    </location>
</feature>
<evidence type="ECO:0000256" key="1">
    <source>
        <dbReference type="PROSITE-ProRule" id="PRU00352"/>
    </source>
</evidence>
<dbReference type="Gene3D" id="2.130.10.10">
    <property type="entry name" value="YVTN repeat-like/Quinoprotein amine dehydrogenase"/>
    <property type="match status" value="1"/>
</dbReference>
<dbReference type="Pfam" id="PF01403">
    <property type="entry name" value="Sema"/>
    <property type="match status" value="1"/>
</dbReference>
<protein>
    <submittedName>
        <fullName evidence="5">Plexin-A2-like</fullName>
    </submittedName>
</protein>
<dbReference type="Gene3D" id="3.30.1680.10">
    <property type="entry name" value="ligand-binding face of the semaphorins, domain 2"/>
    <property type="match status" value="1"/>
</dbReference>
<evidence type="ECO:0000313" key="5">
    <source>
        <dbReference type="RefSeq" id="XP_014668017.1"/>
    </source>
</evidence>
<feature type="domain" description="Sema" evidence="3">
    <location>
        <begin position="1"/>
        <end position="509"/>
    </location>
</feature>
<evidence type="ECO:0000256" key="2">
    <source>
        <dbReference type="SAM" id="SignalP"/>
    </source>
</evidence>
<dbReference type="InterPro" id="IPR001627">
    <property type="entry name" value="Semap_dom"/>
</dbReference>